<protein>
    <submittedName>
        <fullName evidence="1">Uncharacterized protein</fullName>
    </submittedName>
</protein>
<reference evidence="1" key="1">
    <citation type="submission" date="2014-09" db="EMBL/GenBank/DDBJ databases">
        <authorList>
            <person name="Magalhaes I.L.F."/>
            <person name="Oliveira U."/>
            <person name="Santos F.R."/>
            <person name="Vidigal T.H.D.A."/>
            <person name="Brescovit A.D."/>
            <person name="Santos A.J."/>
        </authorList>
    </citation>
    <scope>NUCLEOTIDE SEQUENCE</scope>
    <source>
        <tissue evidence="1">Shoot tissue taken approximately 20 cm above the soil surface</tissue>
    </source>
</reference>
<organism evidence="1">
    <name type="scientific">Arundo donax</name>
    <name type="common">Giant reed</name>
    <name type="synonym">Donax arundinaceus</name>
    <dbReference type="NCBI Taxonomy" id="35708"/>
    <lineage>
        <taxon>Eukaryota</taxon>
        <taxon>Viridiplantae</taxon>
        <taxon>Streptophyta</taxon>
        <taxon>Embryophyta</taxon>
        <taxon>Tracheophyta</taxon>
        <taxon>Spermatophyta</taxon>
        <taxon>Magnoliopsida</taxon>
        <taxon>Liliopsida</taxon>
        <taxon>Poales</taxon>
        <taxon>Poaceae</taxon>
        <taxon>PACMAD clade</taxon>
        <taxon>Arundinoideae</taxon>
        <taxon>Arundineae</taxon>
        <taxon>Arundo</taxon>
    </lineage>
</organism>
<accession>A0A0A9AUN9</accession>
<name>A0A0A9AUN9_ARUDO</name>
<dbReference type="AlphaFoldDB" id="A0A0A9AUN9"/>
<sequence length="41" mass="5194">MYYYLQHRRYKKMIQHNLTEELELYKSSCNQRKTHSTTRVD</sequence>
<dbReference type="EMBL" id="GBRH01242431">
    <property type="protein sequence ID" value="JAD55464.1"/>
    <property type="molecule type" value="Transcribed_RNA"/>
</dbReference>
<reference evidence="1" key="2">
    <citation type="journal article" date="2015" name="Data Brief">
        <title>Shoot transcriptome of the giant reed, Arundo donax.</title>
        <authorList>
            <person name="Barrero R.A."/>
            <person name="Guerrero F.D."/>
            <person name="Moolhuijzen P."/>
            <person name="Goolsby J.A."/>
            <person name="Tidwell J."/>
            <person name="Bellgard S.E."/>
            <person name="Bellgard M.I."/>
        </authorList>
    </citation>
    <scope>NUCLEOTIDE SEQUENCE</scope>
    <source>
        <tissue evidence="1">Shoot tissue taken approximately 20 cm above the soil surface</tissue>
    </source>
</reference>
<evidence type="ECO:0000313" key="1">
    <source>
        <dbReference type="EMBL" id="JAD55464.1"/>
    </source>
</evidence>
<proteinExistence type="predicted"/>